<dbReference type="HOGENOM" id="CLU_1025482_0_0_5"/>
<dbReference type="RefSeq" id="WP_011474597.1">
    <property type="nucleotide sequence ID" value="NC_007925.1"/>
</dbReference>
<accession>Q20YS0</accession>
<proteinExistence type="predicted"/>
<dbReference type="eggNOG" id="ENOG502Z956">
    <property type="taxonomic scope" value="Bacteria"/>
</dbReference>
<evidence type="ECO:0000313" key="2">
    <source>
        <dbReference type="EMBL" id="ABD89716.1"/>
    </source>
</evidence>
<dbReference type="STRING" id="316056.RPC_4192"/>
<dbReference type="EMBL" id="CP000301">
    <property type="protein sequence ID" value="ABD89716.1"/>
    <property type="molecule type" value="Genomic_DNA"/>
</dbReference>
<dbReference type="InterPro" id="IPR043729">
    <property type="entry name" value="DUF5672"/>
</dbReference>
<organism evidence="2">
    <name type="scientific">Rhodopseudomonas palustris (strain BisB18)</name>
    <dbReference type="NCBI Taxonomy" id="316056"/>
    <lineage>
        <taxon>Bacteria</taxon>
        <taxon>Pseudomonadati</taxon>
        <taxon>Pseudomonadota</taxon>
        <taxon>Alphaproteobacteria</taxon>
        <taxon>Hyphomicrobiales</taxon>
        <taxon>Nitrobacteraceae</taxon>
        <taxon>Rhodopseudomonas</taxon>
    </lineage>
</organism>
<feature type="domain" description="DUF5672" evidence="1">
    <location>
        <begin position="52"/>
        <end position="245"/>
    </location>
</feature>
<dbReference type="OrthoDB" id="9816424at2"/>
<dbReference type="Pfam" id="PF18922">
    <property type="entry name" value="DUF5672"/>
    <property type="match status" value="1"/>
</dbReference>
<sequence>MSVNPVVVVPVHIKHTEPEAETSLRHLKKYLGRYRLVLAKPAQLDWSIEGLDNEIFPDESFQGLLGYNRLMLSPAFYRRFAQHSHILIYQLDSLVFRDELTEWCETEYDYIGASWYPDLIERYIGEPWPFAKVGAGNGGFSLRRVSAFIEHLENRRPTFRHAFDRLFDGNVDVAMRLLRFRKHLTPSNYKEHKMLAEDVYWGVFAPLMDPSFRVAPLDVANRFSFEYDPNFLLQQSRGHYPFGCHAWYRFADAREFWESRLLPPLGKSV</sequence>
<dbReference type="AlphaFoldDB" id="Q20YS0"/>
<reference evidence="2" key="1">
    <citation type="submission" date="2006-03" db="EMBL/GenBank/DDBJ databases">
        <title>Complete sequence of Rhodopseudomonas palustris BisB18.</title>
        <authorList>
            <consortium name="US DOE Joint Genome Institute"/>
            <person name="Copeland A."/>
            <person name="Lucas S."/>
            <person name="Lapidus A."/>
            <person name="Barry K."/>
            <person name="Detter J.C."/>
            <person name="Glavina del Rio T."/>
            <person name="Hammon N."/>
            <person name="Israni S."/>
            <person name="Dalin E."/>
            <person name="Tice H."/>
            <person name="Pitluck S."/>
            <person name="Chain P."/>
            <person name="Malfatti S."/>
            <person name="Shin M."/>
            <person name="Vergez L."/>
            <person name="Schmutz J."/>
            <person name="Larimer F."/>
            <person name="Land M."/>
            <person name="Hauser L."/>
            <person name="Pelletier D.A."/>
            <person name="Kyrpides N."/>
            <person name="Anderson I."/>
            <person name="Oda Y."/>
            <person name="Harwood C.S."/>
            <person name="Richardson P."/>
        </authorList>
    </citation>
    <scope>NUCLEOTIDE SEQUENCE [LARGE SCALE GENOMIC DNA]</scope>
    <source>
        <strain evidence="2">BisB18</strain>
    </source>
</reference>
<protein>
    <recommendedName>
        <fullName evidence="1">DUF5672 domain-containing protein</fullName>
    </recommendedName>
</protein>
<gene>
    <name evidence="2" type="ordered locus">RPC_4192</name>
</gene>
<dbReference type="KEGG" id="rpc:RPC_4192"/>
<evidence type="ECO:0000259" key="1">
    <source>
        <dbReference type="Pfam" id="PF18922"/>
    </source>
</evidence>
<name>Q20YS0_RHOPB</name>